<sequence>MTSVARTRIRPQPAHFHFLNVLYRPVLTAPWTHWQPGSRVMRNIPWLTRYYSPPSLAAGRLRPHSTPACRLRHGRTLTSSPFLHRSSDPRVRNLGREISDEYASVRDVYLTPKHPIVLAHGLLGFAELSISSLVPPLRYWHGIEQALATQGCPLIITASVPPSHGIEERAAKLAADISASIASSKFSGDPVPVNIIAHSMGGLDARYMISRLQRANSNFRVAALVTVGTPHRGSPFADYVLHESAGPLYLPRLYSLLERAGLGTRAFAQLTTRYLATEFNPRTRDDPAVRYFSYGAVVEDLPLFSPFRLPQKIIAQAEGPNDGLVGVDSSRWGQYEGTLLGVSHLDLINWSNRARWTVREWMGVKRNFNAVAFYLGIADMLAREGL</sequence>
<comment type="caution">
    <text evidence="3">The sequence shown here is derived from an EMBL/GenBank/DDBJ whole genome shotgun (WGS) entry which is preliminary data.</text>
</comment>
<evidence type="ECO:0000313" key="3">
    <source>
        <dbReference type="EMBL" id="KYK58063.1"/>
    </source>
</evidence>
<evidence type="ECO:0000256" key="1">
    <source>
        <dbReference type="ARBA" id="ARBA00007920"/>
    </source>
</evidence>
<proteinExistence type="inferred from homology"/>
<dbReference type="Proteomes" id="UP000076580">
    <property type="component" value="Chromosome 02"/>
</dbReference>
<gene>
    <name evidence="3" type="ORF">DCS_05076</name>
</gene>
<dbReference type="Gene3D" id="3.40.50.1820">
    <property type="entry name" value="alpha/beta hydrolase"/>
    <property type="match status" value="1"/>
</dbReference>
<dbReference type="STRING" id="98403.A0A151GLT4"/>
<dbReference type="AlphaFoldDB" id="A0A151GLT4"/>
<evidence type="ECO:0000259" key="2">
    <source>
        <dbReference type="Pfam" id="PF05057"/>
    </source>
</evidence>
<dbReference type="SUPFAM" id="SSF53474">
    <property type="entry name" value="alpha/beta-Hydrolases"/>
    <property type="match status" value="1"/>
</dbReference>
<dbReference type="RefSeq" id="XP_040657415.1">
    <property type="nucleotide sequence ID" value="XM_040802382.1"/>
</dbReference>
<dbReference type="Pfam" id="PF05057">
    <property type="entry name" value="DUF676"/>
    <property type="match status" value="1"/>
</dbReference>
<reference evidence="3 4" key="1">
    <citation type="journal article" date="2016" name="Sci. Rep.">
        <title>Insights into Adaptations to a Near-Obligate Nematode Endoparasitic Lifestyle from the Finished Genome of Drechmeria coniospora.</title>
        <authorList>
            <person name="Zhang L."/>
            <person name="Zhou Z."/>
            <person name="Guo Q."/>
            <person name="Fokkens L."/>
            <person name="Miskei M."/>
            <person name="Pocsi I."/>
            <person name="Zhang W."/>
            <person name="Chen M."/>
            <person name="Wang L."/>
            <person name="Sun Y."/>
            <person name="Donzelli B.G."/>
            <person name="Gibson D.M."/>
            <person name="Nelson D.R."/>
            <person name="Luo J.G."/>
            <person name="Rep M."/>
            <person name="Liu H."/>
            <person name="Yang S."/>
            <person name="Wang J."/>
            <person name="Krasnoff S.B."/>
            <person name="Xu Y."/>
            <person name="Molnar I."/>
            <person name="Lin M."/>
        </authorList>
    </citation>
    <scope>NUCLEOTIDE SEQUENCE [LARGE SCALE GENOMIC DNA]</scope>
    <source>
        <strain evidence="3 4">ARSEF 6962</strain>
    </source>
</reference>
<dbReference type="InterPro" id="IPR029058">
    <property type="entry name" value="AB_hydrolase_fold"/>
</dbReference>
<dbReference type="PANTHER" id="PTHR11440">
    <property type="entry name" value="LECITHIN-CHOLESTEROL ACYLTRANSFERASE-RELATED"/>
    <property type="match status" value="1"/>
</dbReference>
<dbReference type="InterPro" id="IPR007751">
    <property type="entry name" value="DUF676_lipase-like"/>
</dbReference>
<dbReference type="GeneID" id="63717719"/>
<evidence type="ECO:0000313" key="4">
    <source>
        <dbReference type="Proteomes" id="UP000076580"/>
    </source>
</evidence>
<protein>
    <submittedName>
        <fullName evidence="3">Triacylglycerol lipase</fullName>
    </submittedName>
</protein>
<dbReference type="FunCoup" id="A0A151GLT4">
    <property type="interactions" value="37"/>
</dbReference>
<feature type="domain" description="DUF676" evidence="2">
    <location>
        <begin position="164"/>
        <end position="237"/>
    </location>
</feature>
<comment type="similarity">
    <text evidence="1">Belongs to the putative lipase ROG1 family.</text>
</comment>
<accession>A0A151GLT4</accession>
<keyword evidence="4" id="KW-1185">Reference proteome</keyword>
<organism evidence="3 4">
    <name type="scientific">Drechmeria coniospora</name>
    <name type="common">Nematophagous fungus</name>
    <name type="synonym">Meria coniospora</name>
    <dbReference type="NCBI Taxonomy" id="98403"/>
    <lineage>
        <taxon>Eukaryota</taxon>
        <taxon>Fungi</taxon>
        <taxon>Dikarya</taxon>
        <taxon>Ascomycota</taxon>
        <taxon>Pezizomycotina</taxon>
        <taxon>Sordariomycetes</taxon>
        <taxon>Hypocreomycetidae</taxon>
        <taxon>Hypocreales</taxon>
        <taxon>Ophiocordycipitaceae</taxon>
        <taxon>Drechmeria</taxon>
    </lineage>
</organism>
<dbReference type="InParanoid" id="A0A151GLT4"/>
<name>A0A151GLT4_DRECN</name>
<dbReference type="EMBL" id="LAYC01000002">
    <property type="protein sequence ID" value="KYK58063.1"/>
    <property type="molecule type" value="Genomic_DNA"/>
</dbReference>